<dbReference type="PROSITE" id="PS50110">
    <property type="entry name" value="RESPONSE_REGULATORY"/>
    <property type="match status" value="1"/>
</dbReference>
<dbReference type="Gene3D" id="3.40.50.2300">
    <property type="match status" value="1"/>
</dbReference>
<dbReference type="SUPFAM" id="SSF52172">
    <property type="entry name" value="CheY-like"/>
    <property type="match status" value="1"/>
</dbReference>
<dbReference type="SMART" id="SM00471">
    <property type="entry name" value="HDc"/>
    <property type="match status" value="1"/>
</dbReference>
<dbReference type="OrthoDB" id="9787688at2"/>
<organism evidence="5 6">
    <name type="scientific">Shewanella colwelliana</name>
    <name type="common">Alteromonas colwelliana</name>
    <dbReference type="NCBI Taxonomy" id="23"/>
    <lineage>
        <taxon>Bacteria</taxon>
        <taxon>Pseudomonadati</taxon>
        <taxon>Pseudomonadota</taxon>
        <taxon>Gammaproteobacteria</taxon>
        <taxon>Alteromonadales</taxon>
        <taxon>Shewanellaceae</taxon>
        <taxon>Shewanella</taxon>
    </lineage>
</organism>
<accession>A0A1E5IQI3</accession>
<evidence type="ECO:0000313" key="5">
    <source>
        <dbReference type="EMBL" id="OEG72308.1"/>
    </source>
</evidence>
<feature type="domain" description="Response regulatory" evidence="3">
    <location>
        <begin position="28"/>
        <end position="152"/>
    </location>
</feature>
<feature type="region of interest" description="Disordered" evidence="2">
    <location>
        <begin position="1"/>
        <end position="22"/>
    </location>
</feature>
<dbReference type="STRING" id="23.BEL05_04845"/>
<protein>
    <submittedName>
        <fullName evidence="5">Histidine kinase</fullName>
    </submittedName>
</protein>
<dbReference type="InterPro" id="IPR011006">
    <property type="entry name" value="CheY-like_superfamily"/>
</dbReference>
<dbReference type="Gene3D" id="1.10.3210.10">
    <property type="entry name" value="Hypothetical protein af1432"/>
    <property type="match status" value="1"/>
</dbReference>
<dbReference type="InterPro" id="IPR003607">
    <property type="entry name" value="HD/PDEase_dom"/>
</dbReference>
<dbReference type="InterPro" id="IPR037522">
    <property type="entry name" value="HD_GYP_dom"/>
</dbReference>
<dbReference type="GO" id="GO:0000160">
    <property type="term" value="P:phosphorelay signal transduction system"/>
    <property type="evidence" value="ECO:0007669"/>
    <property type="project" value="InterPro"/>
</dbReference>
<dbReference type="InterPro" id="IPR052020">
    <property type="entry name" value="Cyclic_di-GMP/3'3'-cGAMP_PDE"/>
</dbReference>
<dbReference type="PANTHER" id="PTHR45228">
    <property type="entry name" value="CYCLIC DI-GMP PHOSPHODIESTERASE TM_0186-RELATED"/>
    <property type="match status" value="1"/>
</dbReference>
<dbReference type="CDD" id="cd00077">
    <property type="entry name" value="HDc"/>
    <property type="match status" value="1"/>
</dbReference>
<reference evidence="5 6" key="1">
    <citation type="submission" date="2016-07" db="EMBL/GenBank/DDBJ databases">
        <title>Whole-genome of two Shewanella species isolated from a digestive organ of sea cucumber Apostichopus japonicus Selenka 1867.</title>
        <authorList>
            <person name="Hong H.-H."/>
            <person name="Choi H."/>
            <person name="Cheon S."/>
            <person name="Oh J.-S."/>
            <person name="Lee H.-G."/>
            <person name="Park C."/>
        </authorList>
    </citation>
    <scope>NUCLEOTIDE SEQUENCE [LARGE SCALE GENOMIC DNA]</scope>
    <source>
        <strain evidence="5 6">CSB03KR</strain>
    </source>
</reference>
<keyword evidence="1" id="KW-0597">Phosphoprotein</keyword>
<name>A0A1E5IQI3_SHECO</name>
<evidence type="ECO:0000256" key="2">
    <source>
        <dbReference type="SAM" id="MobiDB-lite"/>
    </source>
</evidence>
<dbReference type="Pfam" id="PF13487">
    <property type="entry name" value="HD_5"/>
    <property type="match status" value="1"/>
</dbReference>
<dbReference type="GO" id="GO:0008081">
    <property type="term" value="F:phosphoric diester hydrolase activity"/>
    <property type="evidence" value="ECO:0007669"/>
    <property type="project" value="UniProtKB-ARBA"/>
</dbReference>
<evidence type="ECO:0000259" key="3">
    <source>
        <dbReference type="PROSITE" id="PS50110"/>
    </source>
</evidence>
<keyword evidence="5" id="KW-0418">Kinase</keyword>
<dbReference type="Pfam" id="PF11849">
    <property type="entry name" value="DUF3369"/>
    <property type="match status" value="1"/>
</dbReference>
<proteinExistence type="predicted"/>
<keyword evidence="5" id="KW-0808">Transferase</keyword>
<dbReference type="InterPro" id="IPR021800">
    <property type="entry name" value="DUF3369"/>
</dbReference>
<feature type="domain" description="HD-GYP" evidence="4">
    <location>
        <begin position="324"/>
        <end position="521"/>
    </location>
</feature>
<dbReference type="GO" id="GO:0016301">
    <property type="term" value="F:kinase activity"/>
    <property type="evidence" value="ECO:0007669"/>
    <property type="project" value="UniProtKB-KW"/>
</dbReference>
<evidence type="ECO:0000313" key="6">
    <source>
        <dbReference type="Proteomes" id="UP000095230"/>
    </source>
</evidence>
<dbReference type="Pfam" id="PF00072">
    <property type="entry name" value="Response_reg"/>
    <property type="match status" value="1"/>
</dbReference>
<dbReference type="SUPFAM" id="SSF109604">
    <property type="entry name" value="HD-domain/PDEase-like"/>
    <property type="match status" value="1"/>
</dbReference>
<comment type="caution">
    <text evidence="5">The sequence shown here is derived from an EMBL/GenBank/DDBJ whole genome shotgun (WGS) entry which is preliminary data.</text>
</comment>
<evidence type="ECO:0000259" key="4">
    <source>
        <dbReference type="PROSITE" id="PS51832"/>
    </source>
</evidence>
<sequence>MLIDMAKKSPLFAGRKKEPEKDSGPAWRILIVDDEPDVHTVTKLALSRFRLDNRPIEFINAYSGEEAKTILSKENNVAMAFVDVVMESDHAGLELVRWIREENKNKSIRLILRTGQPGQAPEEDVIVNYDINDYKAKAELDSRKLITSVYSALRSYRDIMEIEQAKVAQIKYREGLERVVKATSGLFELRTLHNFADGLLTQVANLLNLDNETLILSCNAIDAMSEVVNTDRLHILAGTGQFAGHQDKPIPNAIERLLKQALNEKRCLYEEDIFVGYFPAKSGWINLLYMDNIHTISDLDKKLIDIFAVNVGVAFENLLLNKELEDTQSELIFRLGDVVESRSKEAANHVKRMAEYSYQLALLAGLGEQQADLIKHASPMHDIGKIATPDAVLLKPGKLNDEEWAIMRQHPAIGHQILGNSERPILNAAATISLQHHEKFDGSGYPSGLRGEQIHIFARIVAIADVFDALSHARCYKPAWPIEDVVEEIRQSSGSHFDPALAQLFIDNIDIFNKVRVELSDDS</sequence>
<feature type="modified residue" description="4-aspartylphosphate" evidence="1">
    <location>
        <position position="83"/>
    </location>
</feature>
<dbReference type="Proteomes" id="UP000095230">
    <property type="component" value="Unassembled WGS sequence"/>
</dbReference>
<dbReference type="InterPro" id="IPR001789">
    <property type="entry name" value="Sig_transdc_resp-reg_receiver"/>
</dbReference>
<dbReference type="AlphaFoldDB" id="A0A1E5IQI3"/>
<dbReference type="PANTHER" id="PTHR45228:SF9">
    <property type="entry name" value="3'3'-CGAMP-SPECIFIC PHOSPHODIESTERASE 2"/>
    <property type="match status" value="1"/>
</dbReference>
<dbReference type="EMBL" id="MCBT01000048">
    <property type="protein sequence ID" value="OEG72308.1"/>
    <property type="molecule type" value="Genomic_DNA"/>
</dbReference>
<dbReference type="PROSITE" id="PS51832">
    <property type="entry name" value="HD_GYP"/>
    <property type="match status" value="1"/>
</dbReference>
<dbReference type="RefSeq" id="WP_028765108.1">
    <property type="nucleotide sequence ID" value="NZ_JAWWDQ010000037.1"/>
</dbReference>
<evidence type="ECO:0000256" key="1">
    <source>
        <dbReference type="PROSITE-ProRule" id="PRU00169"/>
    </source>
</evidence>
<gene>
    <name evidence="5" type="ORF">BEL05_04845</name>
</gene>